<dbReference type="Pfam" id="PF01055">
    <property type="entry name" value="Glyco_hydro_31_2nd"/>
    <property type="match status" value="1"/>
</dbReference>
<dbReference type="SUPFAM" id="SSF51445">
    <property type="entry name" value="(Trans)glycosidases"/>
    <property type="match status" value="1"/>
</dbReference>
<dbReference type="CDD" id="cd06591">
    <property type="entry name" value="GH31_xylosidase_XylS"/>
    <property type="match status" value="1"/>
</dbReference>
<evidence type="ECO:0000256" key="2">
    <source>
        <dbReference type="RuleBase" id="RU361185"/>
    </source>
</evidence>
<gene>
    <name evidence="5" type="ORF">BW34_00414</name>
</gene>
<dbReference type="Gene3D" id="2.60.40.1180">
    <property type="entry name" value="Golgi alpha-mannosidase II"/>
    <property type="match status" value="1"/>
</dbReference>
<evidence type="ECO:0000259" key="4">
    <source>
        <dbReference type="Pfam" id="PF21365"/>
    </source>
</evidence>
<dbReference type="InterPro" id="IPR013780">
    <property type="entry name" value="Glyco_hydro_b"/>
</dbReference>
<dbReference type="CDD" id="cd14752">
    <property type="entry name" value="GH31_N"/>
    <property type="match status" value="1"/>
</dbReference>
<evidence type="ECO:0000313" key="6">
    <source>
        <dbReference type="Proteomes" id="UP000024001"/>
    </source>
</evidence>
<protein>
    <submittedName>
        <fullName evidence="5">Alpha-glucosidase, family 31 of glycosyl hydrolase</fullName>
    </submittedName>
</protein>
<dbReference type="PANTHER" id="PTHR43863">
    <property type="entry name" value="HYDROLASE, PUTATIVE (AFU_ORTHOLOGUE AFUA_1G03140)-RELATED"/>
    <property type="match status" value="1"/>
</dbReference>
<proteinExistence type="inferred from homology"/>
<dbReference type="InterPro" id="IPR017853">
    <property type="entry name" value="GH"/>
</dbReference>
<evidence type="ECO:0000313" key="5">
    <source>
        <dbReference type="EMBL" id="EZP29788.1"/>
    </source>
</evidence>
<dbReference type="InterPro" id="IPR048395">
    <property type="entry name" value="Glyco_hydro_31_C"/>
</dbReference>
<dbReference type="InterPro" id="IPR011013">
    <property type="entry name" value="Gal_mutarotase_sf_dom"/>
</dbReference>
<dbReference type="Gene3D" id="3.20.20.80">
    <property type="entry name" value="Glycosidases"/>
    <property type="match status" value="1"/>
</dbReference>
<dbReference type="Gene3D" id="2.60.40.1760">
    <property type="entry name" value="glycosyl hydrolase (family 31)"/>
    <property type="match status" value="1"/>
</dbReference>
<reference evidence="5 6" key="1">
    <citation type="submission" date="2014-03" db="EMBL/GenBank/DDBJ databases">
        <title>Draft Genome Sequences of 13 Willow Endophytes.</title>
        <authorList>
            <person name="Gan H.Y."/>
            <person name="Gan H.M."/>
            <person name="Savka M.A."/>
            <person name="Hudson A.O."/>
        </authorList>
    </citation>
    <scope>NUCLEOTIDE SEQUENCE [LARGE SCALE GENOMIC DNA]</scope>
    <source>
        <strain evidence="5 6">RIT293</strain>
    </source>
</reference>
<accession>A0A031FZ00</accession>
<dbReference type="Proteomes" id="UP000024001">
    <property type="component" value="Unassembled WGS sequence"/>
</dbReference>
<keyword evidence="2" id="KW-0326">Glycosidase</keyword>
<dbReference type="SUPFAM" id="SSF74650">
    <property type="entry name" value="Galactose mutarotase-like"/>
    <property type="match status" value="1"/>
</dbReference>
<dbReference type="GO" id="GO:0030246">
    <property type="term" value="F:carbohydrate binding"/>
    <property type="evidence" value="ECO:0007669"/>
    <property type="project" value="InterPro"/>
</dbReference>
<dbReference type="SUPFAM" id="SSF51011">
    <property type="entry name" value="Glycosyl hydrolase domain"/>
    <property type="match status" value="1"/>
</dbReference>
<comment type="similarity">
    <text evidence="1 2">Belongs to the glycosyl hydrolase 31 family.</text>
</comment>
<dbReference type="GO" id="GO:0004553">
    <property type="term" value="F:hydrolase activity, hydrolyzing O-glycosyl compounds"/>
    <property type="evidence" value="ECO:0007669"/>
    <property type="project" value="InterPro"/>
</dbReference>
<dbReference type="eggNOG" id="COG1501">
    <property type="taxonomic scope" value="Bacteria"/>
</dbReference>
<name>A0A031FZ00_9MICO</name>
<comment type="caution">
    <text evidence="5">The sequence shown here is derived from an EMBL/GenBank/DDBJ whole genome shotgun (WGS) entry which is preliminary data.</text>
</comment>
<dbReference type="GO" id="GO:0005975">
    <property type="term" value="P:carbohydrate metabolic process"/>
    <property type="evidence" value="ECO:0007669"/>
    <property type="project" value="InterPro"/>
</dbReference>
<dbReference type="EMBL" id="JFYO01000001">
    <property type="protein sequence ID" value="EZP29788.1"/>
    <property type="molecule type" value="Genomic_DNA"/>
</dbReference>
<dbReference type="RefSeq" id="WP_036309032.1">
    <property type="nucleotide sequence ID" value="NZ_JFYO01000001.1"/>
</dbReference>
<feature type="domain" description="Glycosyl hydrolase family 31 C-terminal" evidence="4">
    <location>
        <begin position="578"/>
        <end position="663"/>
    </location>
</feature>
<dbReference type="InterPro" id="IPR000322">
    <property type="entry name" value="Glyco_hydro_31_TIM"/>
</dbReference>
<feature type="domain" description="Glycoside hydrolase family 31 TIM barrel" evidence="3">
    <location>
        <begin position="232"/>
        <end position="567"/>
    </location>
</feature>
<keyword evidence="6" id="KW-1185">Reference proteome</keyword>
<evidence type="ECO:0000259" key="3">
    <source>
        <dbReference type="Pfam" id="PF01055"/>
    </source>
</evidence>
<dbReference type="PANTHER" id="PTHR43863:SF2">
    <property type="entry name" value="MALTASE-GLUCOAMYLASE"/>
    <property type="match status" value="1"/>
</dbReference>
<evidence type="ECO:0000256" key="1">
    <source>
        <dbReference type="ARBA" id="ARBA00007806"/>
    </source>
</evidence>
<dbReference type="AlphaFoldDB" id="A0A031FZ00"/>
<dbReference type="OrthoDB" id="176168at2"/>
<dbReference type="Pfam" id="PF21365">
    <property type="entry name" value="Glyco_hydro_31_3rd"/>
    <property type="match status" value="1"/>
</dbReference>
<organism evidence="5 6">
    <name type="scientific">Microbacterium oleivorans</name>
    <dbReference type="NCBI Taxonomy" id="273677"/>
    <lineage>
        <taxon>Bacteria</taxon>
        <taxon>Bacillati</taxon>
        <taxon>Actinomycetota</taxon>
        <taxon>Actinomycetes</taxon>
        <taxon>Micrococcales</taxon>
        <taxon>Microbacteriaceae</taxon>
        <taxon>Microbacterium</taxon>
    </lineage>
</organism>
<dbReference type="PATRIC" id="fig|273677.3.peg.403"/>
<keyword evidence="2 5" id="KW-0378">Hydrolase</keyword>
<dbReference type="InterPro" id="IPR051816">
    <property type="entry name" value="Glycosyl_Hydrolase_31"/>
</dbReference>
<sequence>MTFHSSDTGVLWRGDGQTVSIEAWGRGVRVRVALGAIDEAPGALVDVPDTRADVSVEGAVATVAAGGVRVVAEESDYNDWSVGFHTTRLRLQVQDADGRLLFEEITDGGALKLNAREFRPTEGGDHRLRLSLATPAGEHLVGMGLYQQDLVDLKGTVLELAHRNSQTSVPFVVSSAGYGFLWNLPAIGRAVFGANRTEWEAESATQFDWWVCADPRPAQIAAAYAEATGHAPMMPEYGLGFWQCKLRYSTQEELLTVAREYRRRGIPIDVIVADFFHWRWMGDWRFEAEFWPDPAAMTAELRELGIELMVSVWPQVVPESDNWEELRDGNMLVRTRRGIDVQYYFDGQYTRFLDVTEPRARQFLWQKLAENYGAYGITAFWLDEAEPEYGAYHFENYRLAAGPSAQVANLYPREFTRAIADGLRADGNDQPVSLVRAAWAGSQRYGALVWSGDVHSTFEDLRAQIAAGVHMGAAGIPWFTTDIGGFTGGDVREPAFHELLVRWFQFGAFSPVMRLHGDRVPGTPIVDAHGVARVGTGADNEVWSFGEELEALLVEYIRLREDLRDYTREAMTDAHRNGAPVMRGLFFEFPEDDLAWTTPGQYLFGPDILVAPVTDPGATRWDVYLPAGAEWTDARTGATHSGGQTVTVDAPLASIPVFHRGERVGPALARLANLPHVSQP</sequence>